<dbReference type="KEGG" id="scy:SCATT_p10670"/>
<protein>
    <submittedName>
        <fullName evidence="2">Uncharacterized protein</fullName>
    </submittedName>
</protein>
<keyword evidence="3" id="KW-1185">Reference proteome</keyword>
<feature type="region of interest" description="Disordered" evidence="1">
    <location>
        <begin position="115"/>
        <end position="138"/>
    </location>
</feature>
<name>F8JMU9_STREN</name>
<dbReference type="RefSeq" id="WP_014151125.1">
    <property type="nucleotide sequence ID" value="NC_016113.1"/>
</dbReference>
<accession>G8XEA6</accession>
<sequence length="138" mass="15684">MIGRLWRARRDRRRYLANLEPWLLRAARDVVFDGITRAQASPSGRAFVGVEDVIDQVRRDLRDQTILGAMLEARRRQRTFQDSVHDAVQEGKHLGEIAEIPTWAAAAALRAHLERPRPDPLPLDTDAYDVVDEPPTAP</sequence>
<gene>
    <name evidence="2" type="ordered locus">SCATT_p10670</name>
</gene>
<geneLocation type="plasmid" evidence="2 3">
    <name>pSCATT</name>
</geneLocation>
<dbReference type="OrthoDB" id="9997217at2"/>
<reference evidence="3" key="1">
    <citation type="submission" date="2011-12" db="EMBL/GenBank/DDBJ databases">
        <title>Complete genome sequence of Streptomyces cattleya strain DSM 46488.</title>
        <authorList>
            <person name="Ou H.-Y."/>
            <person name="Li P."/>
            <person name="Zhao C."/>
            <person name="O'Hagan D."/>
            <person name="Deng Z."/>
        </authorList>
    </citation>
    <scope>NUCLEOTIDE SEQUENCE [LARGE SCALE GENOMIC DNA]</scope>
    <source>
        <strain evidence="3">ATCC 35852 / DSM 46488 / JCM 4925 / NBRC 14057 / NRRL 8057</strain>
        <plasmid evidence="3">Plasmid pSCATT</plasmid>
    </source>
</reference>
<evidence type="ECO:0000256" key="1">
    <source>
        <dbReference type="SAM" id="MobiDB-lite"/>
    </source>
</evidence>
<dbReference type="PATRIC" id="fig|1003195.11.peg.647"/>
<dbReference type="AlphaFoldDB" id="F8JMU9"/>
<dbReference type="Proteomes" id="UP000007842">
    <property type="component" value="Plasmid pSCATT"/>
</dbReference>
<accession>F8JMU9</accession>
<keyword evidence="2" id="KW-0614">Plasmid</keyword>
<evidence type="ECO:0000313" key="2">
    <source>
        <dbReference type="EMBL" id="AEW99260.1"/>
    </source>
</evidence>
<organism evidence="2 3">
    <name type="scientific">Streptantibioticus cattleyicolor (strain ATCC 35852 / DSM 46488 / JCM 4925 / NBRC 14057 / NRRL 8057)</name>
    <name type="common">Streptomyces cattleya</name>
    <dbReference type="NCBI Taxonomy" id="1003195"/>
    <lineage>
        <taxon>Bacteria</taxon>
        <taxon>Bacillati</taxon>
        <taxon>Actinomycetota</taxon>
        <taxon>Actinomycetes</taxon>
        <taxon>Kitasatosporales</taxon>
        <taxon>Streptomycetaceae</taxon>
        <taxon>Streptantibioticus</taxon>
    </lineage>
</organism>
<proteinExistence type="predicted"/>
<dbReference type="KEGG" id="sct:SCAT_p0670"/>
<dbReference type="EMBL" id="CP003229">
    <property type="protein sequence ID" value="AEW99260.1"/>
    <property type="molecule type" value="Genomic_DNA"/>
</dbReference>
<evidence type="ECO:0000313" key="3">
    <source>
        <dbReference type="Proteomes" id="UP000007842"/>
    </source>
</evidence>
<dbReference type="HOGENOM" id="CLU_1854040_0_0_11"/>